<evidence type="ECO:0000256" key="1">
    <source>
        <dbReference type="SAM" id="MobiDB-lite"/>
    </source>
</evidence>
<reference evidence="2 3" key="1">
    <citation type="submission" date="2024-02" db="EMBL/GenBank/DDBJ databases">
        <authorList>
            <person name="Grouzdev D."/>
        </authorList>
    </citation>
    <scope>NUCLEOTIDE SEQUENCE [LARGE SCALE GENOMIC DNA]</scope>
    <source>
        <strain evidence="2 3">9N</strain>
    </source>
</reference>
<sequence length="111" mass="11787">MRRDAQRIGEHYWARTLGAALLAVTLLPGRAGAAARSIADCEKIQEADAYNRCLASFGPVRGQRGKTYPGVASEGGRSKGAGSYRPAPGGAQLSQGRGGRVRMEFTPGRRQ</sequence>
<dbReference type="EMBL" id="JAZHYN010000013">
    <property type="protein sequence ID" value="MEF3366161.1"/>
    <property type="molecule type" value="Genomic_DNA"/>
</dbReference>
<name>A0ABU7XI60_9HYPH</name>
<dbReference type="Proteomes" id="UP001350748">
    <property type="component" value="Unassembled WGS sequence"/>
</dbReference>
<evidence type="ECO:0000313" key="3">
    <source>
        <dbReference type="Proteomes" id="UP001350748"/>
    </source>
</evidence>
<keyword evidence="3" id="KW-1185">Reference proteome</keyword>
<protein>
    <submittedName>
        <fullName evidence="2">Uncharacterized protein</fullName>
    </submittedName>
</protein>
<comment type="caution">
    <text evidence="2">The sequence shown here is derived from an EMBL/GenBank/DDBJ whole genome shotgun (WGS) entry which is preliminary data.</text>
</comment>
<accession>A0ABU7XI60</accession>
<evidence type="ECO:0000313" key="2">
    <source>
        <dbReference type="EMBL" id="MEF3366161.1"/>
    </source>
</evidence>
<gene>
    <name evidence="2" type="ORF">V3H18_06375</name>
</gene>
<proteinExistence type="predicted"/>
<dbReference type="RefSeq" id="WP_332081139.1">
    <property type="nucleotide sequence ID" value="NZ_JAZHYN010000013.1"/>
</dbReference>
<feature type="region of interest" description="Disordered" evidence="1">
    <location>
        <begin position="64"/>
        <end position="111"/>
    </location>
</feature>
<organism evidence="2 3">
    <name type="scientific">Methylocystis borbori</name>
    <dbReference type="NCBI Taxonomy" id="3118750"/>
    <lineage>
        <taxon>Bacteria</taxon>
        <taxon>Pseudomonadati</taxon>
        <taxon>Pseudomonadota</taxon>
        <taxon>Alphaproteobacteria</taxon>
        <taxon>Hyphomicrobiales</taxon>
        <taxon>Methylocystaceae</taxon>
        <taxon>Methylocystis</taxon>
    </lineage>
</organism>